<evidence type="ECO:0000313" key="1">
    <source>
        <dbReference type="EMBL" id="OBZ90342.1"/>
    </source>
</evidence>
<dbReference type="Proteomes" id="UP000093000">
    <property type="component" value="Unassembled WGS sequence"/>
</dbReference>
<reference evidence="1 2" key="1">
    <citation type="submission" date="2016-03" db="EMBL/GenBank/DDBJ databases">
        <title>Choanephora cucurbitarum.</title>
        <authorList>
            <person name="Min B."/>
            <person name="Park H."/>
            <person name="Park J.-H."/>
            <person name="Shin H.-D."/>
            <person name="Choi I.-G."/>
        </authorList>
    </citation>
    <scope>NUCLEOTIDE SEQUENCE [LARGE SCALE GENOMIC DNA]</scope>
    <source>
        <strain evidence="1 2">KUS-F28377</strain>
    </source>
</reference>
<name>A0A1C7NMJ1_9FUNG</name>
<proteinExistence type="predicted"/>
<organism evidence="1 2">
    <name type="scientific">Choanephora cucurbitarum</name>
    <dbReference type="NCBI Taxonomy" id="101091"/>
    <lineage>
        <taxon>Eukaryota</taxon>
        <taxon>Fungi</taxon>
        <taxon>Fungi incertae sedis</taxon>
        <taxon>Mucoromycota</taxon>
        <taxon>Mucoromycotina</taxon>
        <taxon>Mucoromycetes</taxon>
        <taxon>Mucorales</taxon>
        <taxon>Mucorineae</taxon>
        <taxon>Choanephoraceae</taxon>
        <taxon>Choanephoroideae</taxon>
        <taxon>Choanephora</taxon>
    </lineage>
</organism>
<keyword evidence="2" id="KW-1185">Reference proteome</keyword>
<protein>
    <submittedName>
        <fullName evidence="1">Uncharacterized protein</fullName>
    </submittedName>
</protein>
<gene>
    <name evidence="1" type="ORF">A0J61_01598</name>
</gene>
<comment type="caution">
    <text evidence="1">The sequence shown here is derived from an EMBL/GenBank/DDBJ whole genome shotgun (WGS) entry which is preliminary data.</text>
</comment>
<accession>A0A1C7NMJ1</accession>
<dbReference type="AlphaFoldDB" id="A0A1C7NMJ1"/>
<dbReference type="EMBL" id="LUGH01000053">
    <property type="protein sequence ID" value="OBZ90342.1"/>
    <property type="molecule type" value="Genomic_DNA"/>
</dbReference>
<evidence type="ECO:0000313" key="2">
    <source>
        <dbReference type="Proteomes" id="UP000093000"/>
    </source>
</evidence>
<dbReference type="InParanoid" id="A0A1C7NMJ1"/>
<sequence>MQSDSLPLLTHPLSMSTPHFPSLLLASFRKNGLAPDLLVVSQPILKRKSCDLEGHVCINSLQCLKNPKLLTEEENKQSAFLRSGSLTTFLPLNPHHYAILGSTKHTYMNHFLGIPRQTPFSRLKYADCFFVDRTTITGHLSIPTFENHIGQSHIDRCLITKDMLSVVDSFSSQVEYLPLQWTDYSMLFFTFRLPPEPLFSFRS</sequence>